<organism evidence="3 4">
    <name type="scientific">Nocardia acididurans</name>
    <dbReference type="NCBI Taxonomy" id="2802282"/>
    <lineage>
        <taxon>Bacteria</taxon>
        <taxon>Bacillati</taxon>
        <taxon>Actinomycetota</taxon>
        <taxon>Actinomycetes</taxon>
        <taxon>Mycobacteriales</taxon>
        <taxon>Nocardiaceae</taxon>
        <taxon>Nocardia</taxon>
    </lineage>
</organism>
<accession>A0ABS1M9H5</accession>
<keyword evidence="2" id="KW-0472">Membrane</keyword>
<gene>
    <name evidence="3" type="ORF">JK358_22730</name>
</gene>
<name>A0ABS1M9H5_9NOCA</name>
<proteinExistence type="predicted"/>
<keyword evidence="4" id="KW-1185">Reference proteome</keyword>
<evidence type="ECO:0000256" key="2">
    <source>
        <dbReference type="SAM" id="Phobius"/>
    </source>
</evidence>
<evidence type="ECO:0000256" key="1">
    <source>
        <dbReference type="SAM" id="MobiDB-lite"/>
    </source>
</evidence>
<feature type="compositionally biased region" description="Basic and acidic residues" evidence="1">
    <location>
        <begin position="1"/>
        <end position="12"/>
    </location>
</feature>
<evidence type="ECO:0000313" key="3">
    <source>
        <dbReference type="EMBL" id="MBL1077219.1"/>
    </source>
</evidence>
<keyword evidence="2" id="KW-0812">Transmembrane</keyword>
<reference evidence="3 4" key="1">
    <citation type="submission" date="2021-01" db="EMBL/GenBank/DDBJ databases">
        <title>WGS of actinomycetes isolated from Thailand.</title>
        <authorList>
            <person name="Thawai C."/>
        </authorList>
    </citation>
    <scope>NUCLEOTIDE SEQUENCE [LARGE SCALE GENOMIC DNA]</scope>
    <source>
        <strain evidence="3 4">LPG 2</strain>
    </source>
</reference>
<keyword evidence="2" id="KW-1133">Transmembrane helix</keyword>
<dbReference type="Proteomes" id="UP000602198">
    <property type="component" value="Unassembled WGS sequence"/>
</dbReference>
<feature type="transmembrane region" description="Helical" evidence="2">
    <location>
        <begin position="56"/>
        <end position="77"/>
    </location>
</feature>
<dbReference type="EMBL" id="JAERRJ010000008">
    <property type="protein sequence ID" value="MBL1077219.1"/>
    <property type="molecule type" value="Genomic_DNA"/>
</dbReference>
<feature type="region of interest" description="Disordered" evidence="1">
    <location>
        <begin position="1"/>
        <end position="22"/>
    </location>
</feature>
<comment type="caution">
    <text evidence="3">The sequence shown here is derived from an EMBL/GenBank/DDBJ whole genome shotgun (WGS) entry which is preliminary data.</text>
</comment>
<feature type="transmembrane region" description="Helical" evidence="2">
    <location>
        <begin position="26"/>
        <end position="44"/>
    </location>
</feature>
<dbReference type="RefSeq" id="WP_201949983.1">
    <property type="nucleotide sequence ID" value="NZ_JAERRJ010000008.1"/>
</dbReference>
<protein>
    <submittedName>
        <fullName evidence="3">Uncharacterized protein</fullName>
    </submittedName>
</protein>
<sequence>MSEGTRDDREEATIGGGASHPPKWKFWLLTLIGLYPMLTVLITVSEPLLEGLPTPLRLACILPVAVAAMVWGIMPFLTKRFAGWLAR</sequence>
<evidence type="ECO:0000313" key="4">
    <source>
        <dbReference type="Proteomes" id="UP000602198"/>
    </source>
</evidence>